<dbReference type="AlphaFoldDB" id="A0A392M9B0"/>
<feature type="region of interest" description="Disordered" evidence="1">
    <location>
        <begin position="42"/>
        <end position="88"/>
    </location>
</feature>
<feature type="region of interest" description="Disordered" evidence="1">
    <location>
        <begin position="1"/>
        <end position="30"/>
    </location>
</feature>
<evidence type="ECO:0000313" key="2">
    <source>
        <dbReference type="EMBL" id="MCH84087.1"/>
    </source>
</evidence>
<keyword evidence="3" id="KW-1185">Reference proteome</keyword>
<feature type="non-terminal residue" evidence="2">
    <location>
        <position position="1"/>
    </location>
</feature>
<reference evidence="2 3" key="1">
    <citation type="journal article" date="2018" name="Front. Plant Sci.">
        <title>Red Clover (Trifolium pratense) and Zigzag Clover (T. medium) - A Picture of Genomic Similarities and Differences.</title>
        <authorList>
            <person name="Dluhosova J."/>
            <person name="Istvanek J."/>
            <person name="Nedelnik J."/>
            <person name="Repkova J."/>
        </authorList>
    </citation>
    <scope>NUCLEOTIDE SEQUENCE [LARGE SCALE GENOMIC DNA]</scope>
    <source>
        <strain evidence="3">cv. 10/8</strain>
        <tissue evidence="2">Leaf</tissue>
    </source>
</reference>
<comment type="caution">
    <text evidence="2">The sequence shown here is derived from an EMBL/GenBank/DDBJ whole genome shotgun (WGS) entry which is preliminary data.</text>
</comment>
<gene>
    <name evidence="2" type="ORF">A2U01_0004918</name>
</gene>
<dbReference type="Proteomes" id="UP000265520">
    <property type="component" value="Unassembled WGS sequence"/>
</dbReference>
<name>A0A392M9B0_9FABA</name>
<organism evidence="2 3">
    <name type="scientific">Trifolium medium</name>
    <dbReference type="NCBI Taxonomy" id="97028"/>
    <lineage>
        <taxon>Eukaryota</taxon>
        <taxon>Viridiplantae</taxon>
        <taxon>Streptophyta</taxon>
        <taxon>Embryophyta</taxon>
        <taxon>Tracheophyta</taxon>
        <taxon>Spermatophyta</taxon>
        <taxon>Magnoliopsida</taxon>
        <taxon>eudicotyledons</taxon>
        <taxon>Gunneridae</taxon>
        <taxon>Pentapetalae</taxon>
        <taxon>rosids</taxon>
        <taxon>fabids</taxon>
        <taxon>Fabales</taxon>
        <taxon>Fabaceae</taxon>
        <taxon>Papilionoideae</taxon>
        <taxon>50 kb inversion clade</taxon>
        <taxon>NPAAA clade</taxon>
        <taxon>Hologalegina</taxon>
        <taxon>IRL clade</taxon>
        <taxon>Trifolieae</taxon>
        <taxon>Trifolium</taxon>
    </lineage>
</organism>
<accession>A0A392M9B0</accession>
<protein>
    <submittedName>
        <fullName evidence="2">Uncharacterized protein</fullName>
    </submittedName>
</protein>
<proteinExistence type="predicted"/>
<feature type="compositionally biased region" description="Polar residues" evidence="1">
    <location>
        <begin position="43"/>
        <end position="53"/>
    </location>
</feature>
<feature type="compositionally biased region" description="Acidic residues" evidence="1">
    <location>
        <begin position="62"/>
        <end position="82"/>
    </location>
</feature>
<dbReference type="EMBL" id="LXQA010006242">
    <property type="protein sequence ID" value="MCH84087.1"/>
    <property type="molecule type" value="Genomic_DNA"/>
</dbReference>
<dbReference type="InterPro" id="IPR004252">
    <property type="entry name" value="Probable_transposase_24"/>
</dbReference>
<sequence length="88" mass="9867">TEQNGTPPNPSELFIHTHKHRKNGTWVDRRSEHVHGKYKLRSEQLTQEASLQGNAPPKDLDASDNDDGAGDNNDEDDDGDHDEELHGE</sequence>
<dbReference type="Pfam" id="PF03004">
    <property type="entry name" value="Transposase_24"/>
    <property type="match status" value="1"/>
</dbReference>
<evidence type="ECO:0000256" key="1">
    <source>
        <dbReference type="SAM" id="MobiDB-lite"/>
    </source>
</evidence>
<evidence type="ECO:0000313" key="3">
    <source>
        <dbReference type="Proteomes" id="UP000265520"/>
    </source>
</evidence>